<dbReference type="InterPro" id="IPR009061">
    <property type="entry name" value="DNA-bd_dom_put_sf"/>
</dbReference>
<sequence length="137" mass="15647">MRISELAKKVDMSPDTLRYYEQQGLLQPPNRTAAGYRDYTHAHLAQLNFIRRAKDVGFSLQEISELLKINFEKQQHSCHEVKQLTLRKKALVAERIAELQRFYASLSQLAEQCCGTELPAEHCSILTALEDVDGLTN</sequence>
<dbReference type="Proteomes" id="UP000305874">
    <property type="component" value="Unassembled WGS sequence"/>
</dbReference>
<dbReference type="GO" id="GO:0003677">
    <property type="term" value="F:DNA binding"/>
    <property type="evidence" value="ECO:0007669"/>
    <property type="project" value="UniProtKB-KW"/>
</dbReference>
<organism evidence="3 5">
    <name type="scientific">Pseudoalteromonas ruthenica</name>
    <dbReference type="NCBI Taxonomy" id="151081"/>
    <lineage>
        <taxon>Bacteria</taxon>
        <taxon>Pseudomonadati</taxon>
        <taxon>Pseudomonadota</taxon>
        <taxon>Gammaproteobacteria</taxon>
        <taxon>Alteromonadales</taxon>
        <taxon>Pseudoalteromonadaceae</taxon>
        <taxon>Pseudoalteromonas</taxon>
    </lineage>
</organism>
<reference evidence="6" key="3">
    <citation type="submission" date="2019-06" db="EMBL/GenBank/DDBJ databases">
        <title>Co-occurence of chitin degradation, pigmentation and bioactivity in marine Pseudoalteromonas.</title>
        <authorList>
            <person name="Sonnenschein E.C."/>
            <person name="Bech P.K."/>
        </authorList>
    </citation>
    <scope>NUCLEOTIDE SEQUENCE [LARGE SCALE GENOMIC DNA]</scope>
    <source>
        <strain evidence="6">S2897</strain>
    </source>
</reference>
<dbReference type="Gene3D" id="1.10.1660.10">
    <property type="match status" value="1"/>
</dbReference>
<reference evidence="4 6" key="2">
    <citation type="submission" date="2017-12" db="EMBL/GenBank/DDBJ databases">
        <authorList>
            <person name="Paulsen S."/>
            <person name="Gram L.K."/>
        </authorList>
    </citation>
    <scope>NUCLEOTIDE SEQUENCE [LARGE SCALE GENOMIC DNA]</scope>
    <source>
        <strain evidence="4 6">S2897</strain>
    </source>
</reference>
<dbReference type="InterPro" id="IPR000551">
    <property type="entry name" value="MerR-type_HTH_dom"/>
</dbReference>
<dbReference type="eggNOG" id="COG0789">
    <property type="taxonomic scope" value="Bacteria"/>
</dbReference>
<dbReference type="PRINTS" id="PR00040">
    <property type="entry name" value="HTHMERR"/>
</dbReference>
<protein>
    <submittedName>
        <fullName evidence="3">Zinc-responsive transcriptional regulator</fullName>
    </submittedName>
    <submittedName>
        <fullName evidence="4">Zn(2+)-responsive transcriptional regulator</fullName>
    </submittedName>
</protein>
<dbReference type="PATRIC" id="fig|151081.8.peg.2182"/>
<dbReference type="NCBIfam" id="NF007069">
    <property type="entry name" value="PRK09514.1"/>
    <property type="match status" value="1"/>
</dbReference>
<evidence type="ECO:0000259" key="2">
    <source>
        <dbReference type="PROSITE" id="PS50937"/>
    </source>
</evidence>
<feature type="domain" description="HTH merR-type" evidence="2">
    <location>
        <begin position="1"/>
        <end position="69"/>
    </location>
</feature>
<dbReference type="GO" id="GO:0003700">
    <property type="term" value="F:DNA-binding transcription factor activity"/>
    <property type="evidence" value="ECO:0007669"/>
    <property type="project" value="InterPro"/>
</dbReference>
<dbReference type="CDD" id="cd04770">
    <property type="entry name" value="HTH_HMRTR"/>
    <property type="match status" value="1"/>
</dbReference>
<dbReference type="EMBL" id="PNCG01000009">
    <property type="protein sequence ID" value="TMP87215.1"/>
    <property type="molecule type" value="Genomic_DNA"/>
</dbReference>
<accession>A0A0F4PMA8</accession>
<dbReference type="OrthoDB" id="9802039at2"/>
<dbReference type="Proteomes" id="UP000033664">
    <property type="component" value="Unassembled WGS sequence"/>
</dbReference>
<reference evidence="4" key="4">
    <citation type="submission" date="2019-09" db="EMBL/GenBank/DDBJ databases">
        <title>Co-occurence of chitin degradation, pigmentation and bioactivity in marine Pseudoalteromonas.</title>
        <authorList>
            <person name="Sonnenschein E.C."/>
            <person name="Bech P.K."/>
        </authorList>
    </citation>
    <scope>NUCLEOTIDE SEQUENCE</scope>
    <source>
        <strain evidence="4">S2897</strain>
    </source>
</reference>
<dbReference type="InterPro" id="IPR047057">
    <property type="entry name" value="MerR_fam"/>
</dbReference>
<keyword evidence="1" id="KW-0238">DNA-binding</keyword>
<dbReference type="PANTHER" id="PTHR30204">
    <property type="entry name" value="REDOX-CYCLING DRUG-SENSING TRANSCRIPTIONAL ACTIVATOR SOXR"/>
    <property type="match status" value="1"/>
</dbReference>
<dbReference type="AlphaFoldDB" id="A0A0F4PMA8"/>
<dbReference type="PROSITE" id="PS50937">
    <property type="entry name" value="HTH_MERR_2"/>
    <property type="match status" value="1"/>
</dbReference>
<evidence type="ECO:0000313" key="5">
    <source>
        <dbReference type="Proteomes" id="UP000033664"/>
    </source>
</evidence>
<evidence type="ECO:0000313" key="3">
    <source>
        <dbReference type="EMBL" id="KJY98418.1"/>
    </source>
</evidence>
<dbReference type="PANTHER" id="PTHR30204:SF92">
    <property type="entry name" value="HTH-TYPE TRANSCRIPTIONAL REGULATOR ZNTR"/>
    <property type="match status" value="1"/>
</dbReference>
<dbReference type="SMART" id="SM00422">
    <property type="entry name" value="HTH_MERR"/>
    <property type="match status" value="1"/>
</dbReference>
<dbReference type="EMBL" id="JXXZ01000010">
    <property type="protein sequence ID" value="KJY98418.1"/>
    <property type="molecule type" value="Genomic_DNA"/>
</dbReference>
<dbReference type="Pfam" id="PF13411">
    <property type="entry name" value="MerR_1"/>
    <property type="match status" value="1"/>
</dbReference>
<evidence type="ECO:0000256" key="1">
    <source>
        <dbReference type="ARBA" id="ARBA00023125"/>
    </source>
</evidence>
<evidence type="ECO:0000313" key="6">
    <source>
        <dbReference type="Proteomes" id="UP000305874"/>
    </source>
</evidence>
<gene>
    <name evidence="3" type="primary">zntR</name>
    <name evidence="4" type="ORF">CWC05_08955</name>
    <name evidence="3" type="ORF">TW72_11800</name>
</gene>
<name>A0A0F4PMA8_9GAMM</name>
<dbReference type="SUPFAM" id="SSF46955">
    <property type="entry name" value="Putative DNA-binding domain"/>
    <property type="match status" value="1"/>
</dbReference>
<dbReference type="STRING" id="151081.TW72_11800"/>
<dbReference type="RefSeq" id="WP_045979585.1">
    <property type="nucleotide sequence ID" value="NZ_CP023396.1"/>
</dbReference>
<evidence type="ECO:0000313" key="4">
    <source>
        <dbReference type="EMBL" id="TMP87215.1"/>
    </source>
</evidence>
<proteinExistence type="predicted"/>
<dbReference type="GeneID" id="58229175"/>
<comment type="caution">
    <text evidence="3">The sequence shown here is derived from an EMBL/GenBank/DDBJ whole genome shotgun (WGS) entry which is preliminary data.</text>
</comment>
<reference evidence="3 5" key="1">
    <citation type="journal article" date="2015" name="BMC Genomics">
        <title>Genome mining reveals unlocked bioactive potential of marine Gram-negative bacteria.</title>
        <authorList>
            <person name="Machado H."/>
            <person name="Sonnenschein E.C."/>
            <person name="Melchiorsen J."/>
            <person name="Gram L."/>
        </authorList>
    </citation>
    <scope>NUCLEOTIDE SEQUENCE [LARGE SCALE GENOMIC DNA]</scope>
    <source>
        <strain evidence="3 5">S3137</strain>
    </source>
</reference>
<keyword evidence="5" id="KW-1185">Reference proteome</keyword>